<dbReference type="PROSITE" id="PS51318">
    <property type="entry name" value="TAT"/>
    <property type="match status" value="1"/>
</dbReference>
<sequence>MARTQHGPRRARRTACGGAVLALTLLGSLSVVAAPAAQASQTSGPTDVRVLTPTQTDLSAFGRAFGSARALPAKDVGAIRPDSVREVRDAATGTEWAVAGFVPSASAGVQVENSFQDGSAKQLLERVPGGAWTVVPATGPVGCASTLPSAVRDALGLGTVNCSAGTARPSAAAVAAAKSRAASTTDTSDTSLGDQIAALALGQVGVATTPAETGFGGVDCDPYSTLVAAFSPNSDGCGPDQTHSVENQNEAWCSDFAKWAWTRAGVTEGLNTLNAGSVSFYAWALADGQDPVADSGTPEPGDAVVFFPPGTVSATTYADHVGIVASVNADGTVNLVDGDFLGADGITVEYDQNLDLTSWASSVWSTGEQWVLVAPPSAASQQPAPSAAIVAPTNATAGTSVDFTALATEQGGTIAQDYWTFGDGRDNNVTGTHVSHVFQRAGFSTVTLTTTSSLGTVAFRTWNVGVGANGSAVSSVPSNDVWYTTVPVEQYLFTDSSSGADGSGSLAADSWDGASWLQQTVPGTPAAGASITGLTYSDGDAGYATVPHAFYPASGGGLGETYIGVNGWTSVALPGQPGATSAVAASAADPVSGLKPSLNVTPSLYFFDATGALDQTTESAGSWSSAALPVPATGSPQALAAASTGGLTSAQDVFYLDTHGRLVEATNLTGSWVSGPVPTGKLGVAAGTTLAAASTGAQQVDVFFTDAAGKLAVADSPLPGIWSVHELAATPAAGTALTAGNYLTAAGSTAGEVSYLTSSGTPAVTAWDGTQGQTTALPATASAIAALSSNTVPGTSQQVFLDDAGALGVDASATAGSWSYAALPSTPTAYPGTVLLYAATPADEASALAAAASAGLADSQVTTDFQVAWGATLSGDYLVIAVGQAALNALYDNPCGWANPSADDPGSSPFYEVFRPLNVTLANLFLDAAASTAAQTPQRAADMAYYAVHGALPTGASLPAVAYPGYTCLGQSS</sequence>
<dbReference type="InterPro" id="IPR007921">
    <property type="entry name" value="CHAP_dom"/>
</dbReference>
<comment type="caution">
    <text evidence="4">The sequence shown here is derived from an EMBL/GenBank/DDBJ whole genome shotgun (WGS) entry which is preliminary data.</text>
</comment>
<evidence type="ECO:0000313" key="4">
    <source>
        <dbReference type="EMBL" id="MBR7834987.1"/>
    </source>
</evidence>
<feature type="signal peptide" evidence="1">
    <location>
        <begin position="1"/>
        <end position="33"/>
    </location>
</feature>
<reference evidence="4" key="1">
    <citation type="submission" date="2021-04" db="EMBL/GenBank/DDBJ databases">
        <title>Genome based classification of Actinospica acidithermotolerans sp. nov., an actinobacterium isolated from an Indonesian hot spring.</title>
        <authorList>
            <person name="Kusuma A.B."/>
            <person name="Putra K.E."/>
            <person name="Nafisah S."/>
            <person name="Loh J."/>
            <person name="Nouioui I."/>
            <person name="Goodfellow M."/>
        </authorList>
    </citation>
    <scope>NUCLEOTIDE SEQUENCE</scope>
    <source>
        <strain evidence="4">CSCA 57</strain>
    </source>
</reference>
<dbReference type="Gene3D" id="2.120.10.70">
    <property type="entry name" value="Fucose-specific lectin"/>
    <property type="match status" value="1"/>
</dbReference>
<dbReference type="PROSITE" id="PS50093">
    <property type="entry name" value="PKD"/>
    <property type="match status" value="1"/>
</dbReference>
<accession>A0A941IR71</accession>
<dbReference type="GO" id="GO:0005975">
    <property type="term" value="P:carbohydrate metabolic process"/>
    <property type="evidence" value="ECO:0007669"/>
    <property type="project" value="UniProtKB-ARBA"/>
</dbReference>
<feature type="domain" description="Peptidase C51" evidence="3">
    <location>
        <begin position="228"/>
        <end position="366"/>
    </location>
</feature>
<organism evidence="4 5">
    <name type="scientific">Actinospica durhamensis</name>
    <dbReference type="NCBI Taxonomy" id="1508375"/>
    <lineage>
        <taxon>Bacteria</taxon>
        <taxon>Bacillati</taxon>
        <taxon>Actinomycetota</taxon>
        <taxon>Actinomycetes</taxon>
        <taxon>Catenulisporales</taxon>
        <taxon>Actinospicaceae</taxon>
        <taxon>Actinospica</taxon>
    </lineage>
</organism>
<evidence type="ECO:0000259" key="3">
    <source>
        <dbReference type="PROSITE" id="PS50911"/>
    </source>
</evidence>
<dbReference type="Proteomes" id="UP000675781">
    <property type="component" value="Unassembled WGS sequence"/>
</dbReference>
<dbReference type="PROSITE" id="PS50911">
    <property type="entry name" value="CHAP"/>
    <property type="match status" value="1"/>
</dbReference>
<dbReference type="RefSeq" id="WP_212529502.1">
    <property type="nucleotide sequence ID" value="NZ_JAGSOG010000078.1"/>
</dbReference>
<dbReference type="SUPFAM" id="SSF89372">
    <property type="entry name" value="Fucose-specific lectin"/>
    <property type="match status" value="1"/>
</dbReference>
<feature type="domain" description="PKD" evidence="2">
    <location>
        <begin position="384"/>
        <end position="466"/>
    </location>
</feature>
<dbReference type="Gene3D" id="3.90.1720.10">
    <property type="entry name" value="endopeptidase domain like (from Nostoc punctiforme)"/>
    <property type="match status" value="1"/>
</dbReference>
<evidence type="ECO:0000256" key="1">
    <source>
        <dbReference type="SAM" id="SignalP"/>
    </source>
</evidence>
<dbReference type="InterPro" id="IPR006311">
    <property type="entry name" value="TAT_signal"/>
</dbReference>
<dbReference type="InterPro" id="IPR000601">
    <property type="entry name" value="PKD_dom"/>
</dbReference>
<dbReference type="Pfam" id="PF05257">
    <property type="entry name" value="CHAP"/>
    <property type="match status" value="1"/>
</dbReference>
<protein>
    <submittedName>
        <fullName evidence="4">CHAP domain-containing protein</fullName>
    </submittedName>
</protein>
<keyword evidence="1" id="KW-0732">Signal</keyword>
<dbReference type="EMBL" id="JAGSOG010000078">
    <property type="protein sequence ID" value="MBR7834987.1"/>
    <property type="molecule type" value="Genomic_DNA"/>
</dbReference>
<dbReference type="SUPFAM" id="SSF49299">
    <property type="entry name" value="PKD domain"/>
    <property type="match status" value="1"/>
</dbReference>
<dbReference type="InterPro" id="IPR035986">
    <property type="entry name" value="PKD_dom_sf"/>
</dbReference>
<evidence type="ECO:0000259" key="2">
    <source>
        <dbReference type="PROSITE" id="PS50093"/>
    </source>
</evidence>
<keyword evidence="5" id="KW-1185">Reference proteome</keyword>
<proteinExistence type="predicted"/>
<name>A0A941IR71_9ACTN</name>
<dbReference type="Pfam" id="PF18911">
    <property type="entry name" value="PKD_4"/>
    <property type="match status" value="1"/>
</dbReference>
<dbReference type="InterPro" id="IPR013783">
    <property type="entry name" value="Ig-like_fold"/>
</dbReference>
<gene>
    <name evidence="4" type="ORF">KDL01_17060</name>
</gene>
<feature type="chain" id="PRO_5038548499" evidence="1">
    <location>
        <begin position="34"/>
        <end position="973"/>
    </location>
</feature>
<dbReference type="Gene3D" id="2.60.40.10">
    <property type="entry name" value="Immunoglobulins"/>
    <property type="match status" value="1"/>
</dbReference>
<evidence type="ECO:0000313" key="5">
    <source>
        <dbReference type="Proteomes" id="UP000675781"/>
    </source>
</evidence>
<dbReference type="AlphaFoldDB" id="A0A941IR71"/>